<gene>
    <name evidence="2" type="ORF">NDU88_003739</name>
</gene>
<name>A0AAV7WSH5_PLEWA</name>
<feature type="region of interest" description="Disordered" evidence="1">
    <location>
        <begin position="130"/>
        <end position="157"/>
    </location>
</feature>
<evidence type="ECO:0000256" key="1">
    <source>
        <dbReference type="SAM" id="MobiDB-lite"/>
    </source>
</evidence>
<sequence>MRIPEDFDPRLHTAPDTPSKHFVRRTPKREILTANTQEEPAAAPLCRLLRCCFGGPCSGATQPQALPSQRVSLCGEYPGRTGNPSFVQVISFAASGDRAVVRRDPAKALEVLPAKKGKRLPGRNGQLFVPAGSGLSCSQRDPGTAPPRGEGESSWRA</sequence>
<protein>
    <submittedName>
        <fullName evidence="2">Uncharacterized protein</fullName>
    </submittedName>
</protein>
<feature type="compositionally biased region" description="Basic and acidic residues" evidence="1">
    <location>
        <begin position="1"/>
        <end position="13"/>
    </location>
</feature>
<organism evidence="2 3">
    <name type="scientific">Pleurodeles waltl</name>
    <name type="common">Iberian ribbed newt</name>
    <dbReference type="NCBI Taxonomy" id="8319"/>
    <lineage>
        <taxon>Eukaryota</taxon>
        <taxon>Metazoa</taxon>
        <taxon>Chordata</taxon>
        <taxon>Craniata</taxon>
        <taxon>Vertebrata</taxon>
        <taxon>Euteleostomi</taxon>
        <taxon>Amphibia</taxon>
        <taxon>Batrachia</taxon>
        <taxon>Caudata</taxon>
        <taxon>Salamandroidea</taxon>
        <taxon>Salamandridae</taxon>
        <taxon>Pleurodelinae</taxon>
        <taxon>Pleurodeles</taxon>
    </lineage>
</organism>
<dbReference type="AlphaFoldDB" id="A0AAV7WSH5"/>
<proteinExistence type="predicted"/>
<evidence type="ECO:0000313" key="3">
    <source>
        <dbReference type="Proteomes" id="UP001066276"/>
    </source>
</evidence>
<reference evidence="2" key="1">
    <citation type="journal article" date="2022" name="bioRxiv">
        <title>Sequencing and chromosome-scale assembly of the giantPleurodeles waltlgenome.</title>
        <authorList>
            <person name="Brown T."/>
            <person name="Elewa A."/>
            <person name="Iarovenko S."/>
            <person name="Subramanian E."/>
            <person name="Araus A.J."/>
            <person name="Petzold A."/>
            <person name="Susuki M."/>
            <person name="Suzuki K.-i.T."/>
            <person name="Hayashi T."/>
            <person name="Toyoda A."/>
            <person name="Oliveira C."/>
            <person name="Osipova E."/>
            <person name="Leigh N.D."/>
            <person name="Simon A."/>
            <person name="Yun M.H."/>
        </authorList>
    </citation>
    <scope>NUCLEOTIDE SEQUENCE</scope>
    <source>
        <strain evidence="2">20211129_DDA</strain>
        <tissue evidence="2">Liver</tissue>
    </source>
</reference>
<feature type="region of interest" description="Disordered" evidence="1">
    <location>
        <begin position="1"/>
        <end position="21"/>
    </location>
</feature>
<evidence type="ECO:0000313" key="2">
    <source>
        <dbReference type="EMBL" id="KAJ1216133.1"/>
    </source>
</evidence>
<dbReference type="Proteomes" id="UP001066276">
    <property type="component" value="Chromosome 1_1"/>
</dbReference>
<keyword evidence="3" id="KW-1185">Reference proteome</keyword>
<dbReference type="EMBL" id="JANPWB010000001">
    <property type="protein sequence ID" value="KAJ1216133.1"/>
    <property type="molecule type" value="Genomic_DNA"/>
</dbReference>
<comment type="caution">
    <text evidence="2">The sequence shown here is derived from an EMBL/GenBank/DDBJ whole genome shotgun (WGS) entry which is preliminary data.</text>
</comment>
<accession>A0AAV7WSH5</accession>